<accession>A0AAW1UUH0</accession>
<proteinExistence type="predicted"/>
<sequence>MSDQKKLCKNNDRDDLSEYESENGVNVRVDELNQNESGIEVENRENNKDGEILIRIDSKKSTNKNKESGNTNSEILAFIIKLSEKMEVMQESMDEIKNEIKEEMKEENKNMRESMDNKFEKFTNSVKAEIKGINKTFEDRYMKFDKVDERIENVSEPMEESREVQDKGIQQIEQKIENEIKPKSEFTNQIEEMKEKQSKQNYMIHEMNVNEEQTTHMNVMNDSSQKLDIHSRNVQSNEPIRDFNEKIKSILNWEDEILMKTTQLNSGAYLLFNSREELEKKVINYLGGILNPNESRYELLWGKFFYNKNRYASDLAMNVSFSNAVIKLREDEKGK</sequence>
<comment type="caution">
    <text evidence="3">The sequence shown here is derived from an EMBL/GenBank/DDBJ whole genome shotgun (WGS) entry which is preliminary data.</text>
</comment>
<name>A0AAW1UUH0_9CUCU</name>
<feature type="coiled-coil region" evidence="1">
    <location>
        <begin position="79"/>
        <end position="121"/>
    </location>
</feature>
<feature type="compositionally biased region" description="Basic and acidic residues" evidence="2">
    <location>
        <begin position="1"/>
        <end position="16"/>
    </location>
</feature>
<evidence type="ECO:0000313" key="4">
    <source>
        <dbReference type="Proteomes" id="UP001431783"/>
    </source>
</evidence>
<dbReference type="Proteomes" id="UP001431783">
    <property type="component" value="Unassembled WGS sequence"/>
</dbReference>
<organism evidence="3 4">
    <name type="scientific">Henosepilachna vigintioctopunctata</name>
    <dbReference type="NCBI Taxonomy" id="420089"/>
    <lineage>
        <taxon>Eukaryota</taxon>
        <taxon>Metazoa</taxon>
        <taxon>Ecdysozoa</taxon>
        <taxon>Arthropoda</taxon>
        <taxon>Hexapoda</taxon>
        <taxon>Insecta</taxon>
        <taxon>Pterygota</taxon>
        <taxon>Neoptera</taxon>
        <taxon>Endopterygota</taxon>
        <taxon>Coleoptera</taxon>
        <taxon>Polyphaga</taxon>
        <taxon>Cucujiformia</taxon>
        <taxon>Coccinelloidea</taxon>
        <taxon>Coccinellidae</taxon>
        <taxon>Epilachninae</taxon>
        <taxon>Epilachnini</taxon>
        <taxon>Henosepilachna</taxon>
    </lineage>
</organism>
<keyword evidence="4" id="KW-1185">Reference proteome</keyword>
<reference evidence="3 4" key="1">
    <citation type="submission" date="2023-03" db="EMBL/GenBank/DDBJ databases">
        <title>Genome insight into feeding habits of ladybird beetles.</title>
        <authorList>
            <person name="Li H.-S."/>
            <person name="Huang Y.-H."/>
            <person name="Pang H."/>
        </authorList>
    </citation>
    <scope>NUCLEOTIDE SEQUENCE [LARGE SCALE GENOMIC DNA]</scope>
    <source>
        <strain evidence="3">SYSU_2023b</strain>
        <tissue evidence="3">Whole body</tissue>
    </source>
</reference>
<protein>
    <submittedName>
        <fullName evidence="3">Uncharacterized protein</fullName>
    </submittedName>
</protein>
<keyword evidence="1" id="KW-0175">Coiled coil</keyword>
<evidence type="ECO:0000256" key="1">
    <source>
        <dbReference type="SAM" id="Coils"/>
    </source>
</evidence>
<evidence type="ECO:0000256" key="2">
    <source>
        <dbReference type="SAM" id="MobiDB-lite"/>
    </source>
</evidence>
<dbReference type="EMBL" id="JARQZJ010000091">
    <property type="protein sequence ID" value="KAK9883637.1"/>
    <property type="molecule type" value="Genomic_DNA"/>
</dbReference>
<feature type="region of interest" description="Disordered" evidence="2">
    <location>
        <begin position="1"/>
        <end position="25"/>
    </location>
</feature>
<dbReference type="AlphaFoldDB" id="A0AAW1UUH0"/>
<gene>
    <name evidence="3" type="ORF">WA026_001809</name>
</gene>
<evidence type="ECO:0000313" key="3">
    <source>
        <dbReference type="EMBL" id="KAK9883637.1"/>
    </source>
</evidence>